<evidence type="ECO:0000313" key="1">
    <source>
        <dbReference type="EMBL" id="KAL3960662.1"/>
    </source>
</evidence>
<gene>
    <name evidence="1" type="ORF">ACCO45_005779</name>
</gene>
<evidence type="ECO:0000313" key="2">
    <source>
        <dbReference type="Proteomes" id="UP001638806"/>
    </source>
</evidence>
<keyword evidence="2" id="KW-1185">Reference proteome</keyword>
<accession>A0ACC4DXM0</accession>
<reference evidence="1" key="1">
    <citation type="submission" date="2024-12" db="EMBL/GenBank/DDBJ databases">
        <title>Comparative genomics and development of molecular markers within Purpureocillium lilacinum and among Purpureocillium species.</title>
        <authorList>
            <person name="Yeh Z.-Y."/>
            <person name="Ni N.-T."/>
            <person name="Lo P.-H."/>
            <person name="Mushyakhwo K."/>
            <person name="Lin C.-F."/>
            <person name="Nai Y.-S."/>
        </authorList>
    </citation>
    <scope>NUCLEOTIDE SEQUENCE</scope>
    <source>
        <strain evidence="1">NCHU-NPUST-175</strain>
    </source>
</reference>
<protein>
    <submittedName>
        <fullName evidence="1">Uncharacterized protein</fullName>
    </submittedName>
</protein>
<dbReference type="Proteomes" id="UP001638806">
    <property type="component" value="Unassembled WGS sequence"/>
</dbReference>
<sequence>MALPRESAFLPTIKCSSCGRDVEISMMGDHLCGGPTAELSPPPEADEGFDSQFSQPTSGKYGWTPPPVDTEAANRAFMHRGQLTPVSQPSGSRSASPIIDSGLPATGRAGDLSSRSPGAIRRPGGYGGFGDHGKDEPDSALSSSFGRPAGPGFMQRMNTIAPGPFDTSRSPSTAAFPTRKDSLEKYDGPSLEELARPYDDRPSTSPSNTSGAGNLAAPPRAPSKEWLWRIRPSGDSGRSPATKLRLHQPVRDISKTLAQPSVAGKNFFCTRNTARSPTAIERRRPPVEIIDEPGHIEEAAAPNQSAGEPPAQKLGIR</sequence>
<comment type="caution">
    <text evidence="1">The sequence shown here is derived from an EMBL/GenBank/DDBJ whole genome shotgun (WGS) entry which is preliminary data.</text>
</comment>
<proteinExistence type="predicted"/>
<name>A0ACC4DXM0_PURLI</name>
<dbReference type="EMBL" id="JBGNUJ010000004">
    <property type="protein sequence ID" value="KAL3960662.1"/>
    <property type="molecule type" value="Genomic_DNA"/>
</dbReference>
<organism evidence="1 2">
    <name type="scientific">Purpureocillium lilacinum</name>
    <name type="common">Paecilomyces lilacinus</name>
    <dbReference type="NCBI Taxonomy" id="33203"/>
    <lineage>
        <taxon>Eukaryota</taxon>
        <taxon>Fungi</taxon>
        <taxon>Dikarya</taxon>
        <taxon>Ascomycota</taxon>
        <taxon>Pezizomycotina</taxon>
        <taxon>Sordariomycetes</taxon>
        <taxon>Hypocreomycetidae</taxon>
        <taxon>Hypocreales</taxon>
        <taxon>Ophiocordycipitaceae</taxon>
        <taxon>Purpureocillium</taxon>
    </lineage>
</organism>